<dbReference type="InterPro" id="IPR036279">
    <property type="entry name" value="5-3_exonuclease_C_sf"/>
</dbReference>
<keyword evidence="3" id="KW-0539">Nucleus</keyword>
<dbReference type="PRINTS" id="PR00853">
    <property type="entry name" value="XPGRADSUPER"/>
</dbReference>
<dbReference type="PANTHER" id="PTHR11081:SF70">
    <property type="entry name" value="FLAP ENDONUCLEASE GEN HOMOLOG 1"/>
    <property type="match status" value="1"/>
</dbReference>
<evidence type="ECO:0000256" key="2">
    <source>
        <dbReference type="ARBA" id="ARBA00022801"/>
    </source>
</evidence>
<feature type="domain" description="XPG-I" evidence="5">
    <location>
        <begin position="121"/>
        <end position="198"/>
    </location>
</feature>
<dbReference type="SUPFAM" id="SSF88723">
    <property type="entry name" value="PIN domain-like"/>
    <property type="match status" value="1"/>
</dbReference>
<dbReference type="Pfam" id="PF00867">
    <property type="entry name" value="XPG_I"/>
    <property type="match status" value="1"/>
</dbReference>
<proteinExistence type="predicted"/>
<dbReference type="InterPro" id="IPR006084">
    <property type="entry name" value="XPG/Rad2"/>
</dbReference>
<organism evidence="7 8">
    <name type="scientific">Iphiclides podalirius</name>
    <name type="common">scarce swallowtail</name>
    <dbReference type="NCBI Taxonomy" id="110791"/>
    <lineage>
        <taxon>Eukaryota</taxon>
        <taxon>Metazoa</taxon>
        <taxon>Ecdysozoa</taxon>
        <taxon>Arthropoda</taxon>
        <taxon>Hexapoda</taxon>
        <taxon>Insecta</taxon>
        <taxon>Pterygota</taxon>
        <taxon>Neoptera</taxon>
        <taxon>Endopterygota</taxon>
        <taxon>Lepidoptera</taxon>
        <taxon>Glossata</taxon>
        <taxon>Ditrysia</taxon>
        <taxon>Papilionoidea</taxon>
        <taxon>Papilionidae</taxon>
        <taxon>Papilioninae</taxon>
        <taxon>Iphiclides</taxon>
    </lineage>
</organism>
<keyword evidence="1" id="KW-0540">Nuclease</keyword>
<dbReference type="Pfam" id="PF18704">
    <property type="entry name" value="Chromo_2"/>
    <property type="match status" value="1"/>
</dbReference>
<evidence type="ECO:0000256" key="4">
    <source>
        <dbReference type="SAM" id="MobiDB-lite"/>
    </source>
</evidence>
<dbReference type="SUPFAM" id="SSF47807">
    <property type="entry name" value="5' to 3' exonuclease, C-terminal subdomain"/>
    <property type="match status" value="1"/>
</dbReference>
<evidence type="ECO:0000256" key="1">
    <source>
        <dbReference type="ARBA" id="ARBA00022722"/>
    </source>
</evidence>
<reference evidence="7" key="1">
    <citation type="submission" date="2022-03" db="EMBL/GenBank/DDBJ databases">
        <authorList>
            <person name="Martin H S."/>
        </authorList>
    </citation>
    <scope>NUCLEOTIDE SEQUENCE</scope>
</reference>
<name>A0ABN8IWG6_9NEOP</name>
<dbReference type="Gene3D" id="3.40.50.1010">
    <property type="entry name" value="5'-nuclease"/>
    <property type="match status" value="1"/>
</dbReference>
<dbReference type="CDD" id="cd09869">
    <property type="entry name" value="PIN_GEN1"/>
    <property type="match status" value="1"/>
</dbReference>
<dbReference type="Proteomes" id="UP000837857">
    <property type="component" value="Chromosome 5"/>
</dbReference>
<dbReference type="InterPro" id="IPR006085">
    <property type="entry name" value="XPG_DNA_repair_N"/>
</dbReference>
<keyword evidence="2" id="KW-0378">Hydrolase</keyword>
<feature type="non-terminal residue" evidence="7">
    <location>
        <position position="1"/>
    </location>
</feature>
<dbReference type="SMART" id="SM00485">
    <property type="entry name" value="XPGN"/>
    <property type="match status" value="1"/>
</dbReference>
<evidence type="ECO:0000259" key="6">
    <source>
        <dbReference type="SMART" id="SM00485"/>
    </source>
</evidence>
<keyword evidence="8" id="KW-1185">Reference proteome</keyword>
<dbReference type="Pfam" id="PF00752">
    <property type="entry name" value="XPG_N"/>
    <property type="match status" value="1"/>
</dbReference>
<accession>A0ABN8IWG6</accession>
<evidence type="ECO:0000313" key="7">
    <source>
        <dbReference type="EMBL" id="CAH2068716.1"/>
    </source>
</evidence>
<dbReference type="InterPro" id="IPR041012">
    <property type="entry name" value="GEN_chromo"/>
</dbReference>
<evidence type="ECO:0008006" key="9">
    <source>
        <dbReference type="Google" id="ProtNLM"/>
    </source>
</evidence>
<dbReference type="InterPro" id="IPR029060">
    <property type="entry name" value="PIN-like_dom_sf"/>
</dbReference>
<evidence type="ECO:0000259" key="5">
    <source>
        <dbReference type="SMART" id="SM00484"/>
    </source>
</evidence>
<evidence type="ECO:0000313" key="8">
    <source>
        <dbReference type="Proteomes" id="UP000837857"/>
    </source>
</evidence>
<feature type="compositionally biased region" description="Basic residues" evidence="4">
    <location>
        <begin position="481"/>
        <end position="490"/>
    </location>
</feature>
<protein>
    <recommendedName>
        <fullName evidence="9">Flap endonuclease GEN</fullName>
    </recommendedName>
</protein>
<dbReference type="PANTHER" id="PTHR11081">
    <property type="entry name" value="FLAP ENDONUCLEASE FAMILY MEMBER"/>
    <property type="match status" value="1"/>
</dbReference>
<dbReference type="InterPro" id="IPR006086">
    <property type="entry name" value="XPG-I_dom"/>
</dbReference>
<feature type="region of interest" description="Disordered" evidence="4">
    <location>
        <begin position="462"/>
        <end position="496"/>
    </location>
</feature>
<dbReference type="EMBL" id="OW152817">
    <property type="protein sequence ID" value="CAH2068716.1"/>
    <property type="molecule type" value="Genomic_DNA"/>
</dbReference>
<dbReference type="SMART" id="SM00484">
    <property type="entry name" value="XPGI"/>
    <property type="match status" value="1"/>
</dbReference>
<gene>
    <name evidence="7" type="ORF">IPOD504_LOCUS14514</name>
</gene>
<evidence type="ECO:0000256" key="3">
    <source>
        <dbReference type="ARBA" id="ARBA00023242"/>
    </source>
</evidence>
<feature type="domain" description="XPG N-terminal" evidence="6">
    <location>
        <begin position="1"/>
        <end position="90"/>
    </location>
</feature>
<sequence>MGIKGLWTVLAPYCEKKSLHEIQGETLAVDLSGWVCDSQNVTEYHIQPKLYLRTIYLLLADIKPIFVLEGDAPELKRDVMAAQNAIQFRGAPPNSGATSNKPNVARRRFRSVLKECETLLKCMGVCCIKGRGEAEATCAVLNSQGVVNAVVSQDSDCFAYGARRVYRNFSVSSSAGGGAMQGSVDCYDADVMFRSIGFGRNKMVALALLCGCDYGVGACGSSINTVVSFLHTVPEEQAINRLVSWVSDSRQFEERARWAALPGRCDRCGHSGRGHAKSGCPVCATHRGCHDNAHKAKLAEVKRELSLRTKALSSGVPFPEPMVMKEFLNASNEEIDLNCLKTPVPSLIQFVKLMSSKLDWSERYCVEKFLPILTKWHLRENVACRKIAPKAIKKKRNPKGVPSYEVLWEDMNGEYDGLIPDDQFEESEDILQVWTSIERQDLMRRYYPDLVEAYEESVKKPAKVKKVREKKNKENQDPNKPKRKYSKKKNTVNDDVLETVNNSLRRLSLNVTDLNSSRAQRQVGLDEYSAYHHGFSKTRAHMRLKYD</sequence>
<feature type="compositionally biased region" description="Basic and acidic residues" evidence="4">
    <location>
        <begin position="471"/>
        <end position="480"/>
    </location>
</feature>